<dbReference type="EMBL" id="LCZJ02000019">
    <property type="protein sequence ID" value="KTD86520.1"/>
    <property type="molecule type" value="Genomic_DNA"/>
</dbReference>
<dbReference type="PANTHER" id="PTHR30290:SF72">
    <property type="entry name" value="HTH-TYPE TRANSCRIPTIONAL REGULATOR SGRR"/>
    <property type="match status" value="1"/>
</dbReference>
<keyword evidence="1" id="KW-0238">DNA-binding</keyword>
<feature type="domain" description="Transcriptional regulator SgrR N-terminal HTH" evidence="3">
    <location>
        <begin position="25"/>
        <end position="113"/>
    </location>
</feature>
<dbReference type="Gene3D" id="3.40.190.10">
    <property type="entry name" value="Periplasmic binding protein-like II"/>
    <property type="match status" value="1"/>
</dbReference>
<dbReference type="Pfam" id="PF00496">
    <property type="entry name" value="SBP_bac_5"/>
    <property type="match status" value="1"/>
</dbReference>
<evidence type="ECO:0000313" key="4">
    <source>
        <dbReference type="EMBL" id="KTD86520.1"/>
    </source>
</evidence>
<proteinExistence type="predicted"/>
<keyword evidence="5" id="KW-1185">Reference proteome</keyword>
<comment type="caution">
    <text evidence="4">The sequence shown here is derived from an EMBL/GenBank/DDBJ whole genome shotgun (WGS) entry which is preliminary data.</text>
</comment>
<evidence type="ECO:0000313" key="5">
    <source>
        <dbReference type="Proteomes" id="UP000054709"/>
    </source>
</evidence>
<dbReference type="OrthoDB" id="5894719at2"/>
<name>A0A0W1AYX0_9BACL</name>
<evidence type="ECO:0000259" key="3">
    <source>
        <dbReference type="Pfam" id="PF12793"/>
    </source>
</evidence>
<dbReference type="InterPro" id="IPR039424">
    <property type="entry name" value="SBP_5"/>
</dbReference>
<dbReference type="Gene3D" id="3.10.105.10">
    <property type="entry name" value="Dipeptide-binding Protein, Domain 3"/>
    <property type="match status" value="1"/>
</dbReference>
<gene>
    <name evidence="4" type="ORF">UQ64_13685</name>
</gene>
<protein>
    <recommendedName>
        <fullName evidence="6">ABC transporter substrate-binding protein</fullName>
    </recommendedName>
</protein>
<dbReference type="GO" id="GO:1904680">
    <property type="term" value="F:peptide transmembrane transporter activity"/>
    <property type="evidence" value="ECO:0007669"/>
    <property type="project" value="TreeGrafter"/>
</dbReference>
<feature type="domain" description="Solute-binding protein family 5" evidence="2">
    <location>
        <begin position="179"/>
        <end position="472"/>
    </location>
</feature>
<evidence type="ECO:0008006" key="6">
    <source>
        <dbReference type="Google" id="ProtNLM"/>
    </source>
</evidence>
<evidence type="ECO:0000256" key="1">
    <source>
        <dbReference type="ARBA" id="ARBA00023125"/>
    </source>
</evidence>
<dbReference type="InterPro" id="IPR025370">
    <property type="entry name" value="SgrR_HTH_N"/>
</dbReference>
<evidence type="ECO:0000259" key="2">
    <source>
        <dbReference type="Pfam" id="PF00496"/>
    </source>
</evidence>
<dbReference type="GO" id="GO:0003677">
    <property type="term" value="F:DNA binding"/>
    <property type="evidence" value="ECO:0007669"/>
    <property type="project" value="UniProtKB-KW"/>
</dbReference>
<dbReference type="PANTHER" id="PTHR30290">
    <property type="entry name" value="PERIPLASMIC BINDING COMPONENT OF ABC TRANSPORTER"/>
    <property type="match status" value="1"/>
</dbReference>
<accession>A0A0W1AYX0</accession>
<dbReference type="InterPro" id="IPR000914">
    <property type="entry name" value="SBP_5_dom"/>
</dbReference>
<dbReference type="Pfam" id="PF12793">
    <property type="entry name" value="SgrR_N"/>
    <property type="match status" value="1"/>
</dbReference>
<dbReference type="SUPFAM" id="SSF53850">
    <property type="entry name" value="Periplasmic binding protein-like II"/>
    <property type="match status" value="1"/>
</dbReference>
<dbReference type="AlphaFoldDB" id="A0A0W1AYX0"/>
<organism evidence="4 5">
    <name type="scientific">Paenibacillus etheri</name>
    <dbReference type="NCBI Taxonomy" id="1306852"/>
    <lineage>
        <taxon>Bacteria</taxon>
        <taxon>Bacillati</taxon>
        <taxon>Bacillota</taxon>
        <taxon>Bacilli</taxon>
        <taxon>Bacillales</taxon>
        <taxon>Paenibacillaceae</taxon>
        <taxon>Paenibacillus</taxon>
    </lineage>
</organism>
<dbReference type="Proteomes" id="UP000054709">
    <property type="component" value="Unassembled WGS sequence"/>
</dbReference>
<dbReference type="GO" id="GO:0015833">
    <property type="term" value="P:peptide transport"/>
    <property type="evidence" value="ECO:0007669"/>
    <property type="project" value="TreeGrafter"/>
</dbReference>
<sequence length="591" mass="68228">MDHISNHFLCLAIAIPSPIDIGEAIPVTIDRLASILCCTPRNVKFILRKLEEQGFIHWQPGRGRGNISQLTFLRTIEEVLEVSFQELIDKGKIKEAIELLSRGQVSAPLKERLLMVLNKQMGFRSETESTSGLDVLRITRNRHMEVLDPAYVYTAFESYLLGQIYSTLVIYDAASDTFLPGLAHMWEANEDCTSYIFYLRKGVRFHHGRIMTSRDVKETFQRLIDLNSPALSLYKDIERIELEGDHRIRFELSRSNLFFLHMFSCIHMSILPYDVDLANELSGTGPFRLLDLNEDVLVLAAFDYYYGIRPLLDRVEIWYLPEQASNERLYELPDSVQEGLLPNIICNHSIDYPALGCRYLLFNFHKEGVHQHQRFRQAIRILYSRAALIKELGGNRSTPADSFLPWQSSNRNIVEPTLEQARELLVASGYQGEILTLATKDKKEEREEALWLQARAASVGLHIELCFFNEFNSADIKNTAEILLAEEVLEDDWQWGMVNYFNNKLNYLFSMLRDDQILLFSDVLTDFTQSPKEGRIKLLDQAEDVLRDNYWVLYGCHMNKKAQLNQSLFGLHTSSFGFLDISKLWIKNTSL</sequence>
<reference evidence="4 5" key="1">
    <citation type="journal article" date="2015" name="Int. Biodeterior. Biodegradation">
        <title>Physiological and genetic screening methods for the isolation of methyl tert-butyl ether-degrading bacteria for bioremediation purposes.</title>
        <authorList>
            <person name="Guisado I.M."/>
            <person name="Purswani J."/>
            <person name="Gonzalez Lopez J."/>
            <person name="Pozo C."/>
        </authorList>
    </citation>
    <scope>NUCLEOTIDE SEQUENCE [LARGE SCALE GENOMIC DNA]</scope>
    <source>
        <strain evidence="4 5">SH7</strain>
    </source>
</reference>